<feature type="region of interest" description="Disordered" evidence="1">
    <location>
        <begin position="836"/>
        <end position="897"/>
    </location>
</feature>
<evidence type="ECO:0000256" key="1">
    <source>
        <dbReference type="SAM" id="MobiDB-lite"/>
    </source>
</evidence>
<feature type="compositionally biased region" description="Polar residues" evidence="1">
    <location>
        <begin position="465"/>
        <end position="481"/>
    </location>
</feature>
<reference evidence="2" key="1">
    <citation type="submission" date="2020-06" db="EMBL/GenBank/DDBJ databases">
        <authorList>
            <consortium name="Plant Systems Biology data submission"/>
        </authorList>
    </citation>
    <scope>NUCLEOTIDE SEQUENCE</scope>
    <source>
        <strain evidence="2">D6</strain>
    </source>
</reference>
<feature type="compositionally biased region" description="Basic and acidic residues" evidence="1">
    <location>
        <begin position="700"/>
        <end position="715"/>
    </location>
</feature>
<feature type="compositionally biased region" description="Basic and acidic residues" evidence="1">
    <location>
        <begin position="93"/>
        <end position="107"/>
    </location>
</feature>
<dbReference type="EMBL" id="CAICTM010000005">
    <property type="protein sequence ID" value="CAB9496476.1"/>
    <property type="molecule type" value="Genomic_DNA"/>
</dbReference>
<keyword evidence="3" id="KW-1185">Reference proteome</keyword>
<feature type="region of interest" description="Disordered" evidence="1">
    <location>
        <begin position="1"/>
        <end position="137"/>
    </location>
</feature>
<proteinExistence type="predicted"/>
<gene>
    <name evidence="2" type="ORF">SEMRO_5_G004500.1</name>
</gene>
<evidence type="ECO:0000313" key="2">
    <source>
        <dbReference type="EMBL" id="CAB9496476.1"/>
    </source>
</evidence>
<feature type="compositionally biased region" description="Basic residues" evidence="1">
    <location>
        <begin position="121"/>
        <end position="132"/>
    </location>
</feature>
<feature type="compositionally biased region" description="Basic and acidic residues" evidence="1">
    <location>
        <begin position="543"/>
        <end position="559"/>
    </location>
</feature>
<feature type="compositionally biased region" description="Basic and acidic residues" evidence="1">
    <location>
        <begin position="650"/>
        <end position="664"/>
    </location>
</feature>
<feature type="region of interest" description="Disordered" evidence="1">
    <location>
        <begin position="310"/>
        <end position="821"/>
    </location>
</feature>
<feature type="compositionally biased region" description="Basic and acidic residues" evidence="1">
    <location>
        <begin position="360"/>
        <end position="387"/>
    </location>
</feature>
<feature type="compositionally biased region" description="Basic and acidic residues" evidence="1">
    <location>
        <begin position="395"/>
        <end position="405"/>
    </location>
</feature>
<feature type="compositionally biased region" description="Polar residues" evidence="1">
    <location>
        <begin position="782"/>
        <end position="794"/>
    </location>
</feature>
<name>A0A9N8D7A0_9STRA</name>
<accession>A0A9N8D7A0</accession>
<feature type="compositionally biased region" description="Basic and acidic residues" evidence="1">
    <location>
        <begin position="582"/>
        <end position="606"/>
    </location>
</feature>
<organism evidence="2 3">
    <name type="scientific">Seminavis robusta</name>
    <dbReference type="NCBI Taxonomy" id="568900"/>
    <lineage>
        <taxon>Eukaryota</taxon>
        <taxon>Sar</taxon>
        <taxon>Stramenopiles</taxon>
        <taxon>Ochrophyta</taxon>
        <taxon>Bacillariophyta</taxon>
        <taxon>Bacillariophyceae</taxon>
        <taxon>Bacillariophycidae</taxon>
        <taxon>Naviculales</taxon>
        <taxon>Naviculaceae</taxon>
        <taxon>Seminavis</taxon>
    </lineage>
</organism>
<feature type="compositionally biased region" description="Basic and acidic residues" evidence="1">
    <location>
        <begin position="622"/>
        <end position="638"/>
    </location>
</feature>
<sequence length="897" mass="96045">MPKPKESSAGEATLRVGDGGTDETKEKLAQELAESTTKKKTRASKSVKRSQNESPGKDKKRTKTKESGEHVGVATTQDNVDGTSEKALNQAKSADDLPAKAKADKVKTGKKRKETSQSKCKTSRTKKTKGSTKPKSDIPFDQQILAVLKRNFRFGAKKVHFKEISREHGHHERSTNWINAFKQLTADGMVASDAVMGNYELTEVGIAHVANGDDMDMNNVSCSQEAYEAYLKGRLKMKRGKEIFDLLKEHGSLARKELAALIGISDRSHSFSGALKELKEAGLLDVDPEYKGRGKKHCLSRKAFLKGTPNALVTAKPSPTAEAEDQTKEQAKGSMSCKPATEPTEKGDEMGNPDEQAVQDETREVLEDSAMAEKDDATREDGGKEEPQSGNGDLSPKESPKRSPGEENAESGSEQAEREDDDSVKAQEGANVSCKNSEPEFTKVGDEKPADGEEKKVDAAEPASNAPTKAPNQSEDPTSIKTDGCVMLTENATKEAMEGSTAMSEAFAPCKEKPESEFTEKSVGGNQKASNGGATQVSPSPKHSTEQHGFSREDARSDNEADDTPSPCMSASDNILNGPETKLSKVDNSDDEPADAKDHSVMDDKQPACGSPSTFDQNAEPVAKDKTTEGHSAEEEGKGGSSKLAADNPSQDHKTESNEGKGSELDGALQSDEPNDKRPSSQAIATDLAPGALVNANPDKSTKDPCEIQEVEAKGEISLTRSNDKVVATNSGSLSSRDTSPAKSTGTEEPPSQHVQTLKVKEPSLDAVEAEDTNGELDTKKTGTSSDLDLSTFTIPRKEKTRAHGTAVNNMKHESTPTREVAATKTMQTQAKMAISVGEQRSSMTQTKPKKPTVQVSGAAPKEGQGHAKTGKPPRAREHGEVEEGEIIEAVFHGNSF</sequence>
<feature type="compositionally biased region" description="Basic and acidic residues" evidence="1">
    <location>
        <begin position="510"/>
        <end position="520"/>
    </location>
</feature>
<feature type="compositionally biased region" description="Polar residues" evidence="1">
    <location>
        <begin position="728"/>
        <end position="747"/>
    </location>
</feature>
<protein>
    <submittedName>
        <fullName evidence="2">Uncharacterized protein</fullName>
    </submittedName>
</protein>
<dbReference type="Proteomes" id="UP001153069">
    <property type="component" value="Unassembled WGS sequence"/>
</dbReference>
<feature type="compositionally biased region" description="Polar residues" evidence="1">
    <location>
        <begin position="524"/>
        <end position="542"/>
    </location>
</feature>
<feature type="compositionally biased region" description="Basic and acidic residues" evidence="1">
    <location>
        <begin position="437"/>
        <end position="459"/>
    </location>
</feature>
<feature type="compositionally biased region" description="Basic residues" evidence="1">
    <location>
        <begin position="38"/>
        <end position="48"/>
    </location>
</feature>
<evidence type="ECO:0000313" key="3">
    <source>
        <dbReference type="Proteomes" id="UP001153069"/>
    </source>
</evidence>
<comment type="caution">
    <text evidence="2">The sequence shown here is derived from an EMBL/GenBank/DDBJ whole genome shotgun (WGS) entry which is preliminary data.</text>
</comment>
<dbReference type="AlphaFoldDB" id="A0A9N8D7A0"/>